<dbReference type="PANTHER" id="PTHR30616:SF2">
    <property type="entry name" value="PURINE NUCLEOSIDE PHOSPHORYLASE LACC1"/>
    <property type="match status" value="1"/>
</dbReference>
<evidence type="ECO:0000256" key="8">
    <source>
        <dbReference type="ARBA" id="ARBA00048968"/>
    </source>
</evidence>
<evidence type="ECO:0000256" key="1">
    <source>
        <dbReference type="ARBA" id="ARBA00000553"/>
    </source>
</evidence>
<evidence type="ECO:0000256" key="7">
    <source>
        <dbReference type="ARBA" id="ARBA00047989"/>
    </source>
</evidence>
<dbReference type="OrthoDB" id="4279at2"/>
<comment type="catalytic activity">
    <reaction evidence="8">
        <text>adenosine + phosphate = alpha-D-ribose 1-phosphate + adenine</text>
        <dbReference type="Rhea" id="RHEA:27642"/>
        <dbReference type="ChEBI" id="CHEBI:16335"/>
        <dbReference type="ChEBI" id="CHEBI:16708"/>
        <dbReference type="ChEBI" id="CHEBI:43474"/>
        <dbReference type="ChEBI" id="CHEBI:57720"/>
        <dbReference type="EC" id="2.4.2.1"/>
    </reaction>
    <physiologicalReaction direction="left-to-right" evidence="8">
        <dbReference type="Rhea" id="RHEA:27643"/>
    </physiologicalReaction>
</comment>
<dbReference type="InterPro" id="IPR003730">
    <property type="entry name" value="Cu_polyphenol_OxRdtase"/>
</dbReference>
<dbReference type="PANTHER" id="PTHR30616">
    <property type="entry name" value="UNCHARACTERIZED PROTEIN YFIH"/>
    <property type="match status" value="1"/>
</dbReference>
<dbReference type="Gene3D" id="3.60.140.10">
    <property type="entry name" value="CNF1/YfiH-like putative cysteine hydrolases"/>
    <property type="match status" value="1"/>
</dbReference>
<keyword evidence="5" id="KW-0378">Hydrolase</keyword>
<keyword evidence="6" id="KW-0862">Zinc</keyword>
<dbReference type="InterPro" id="IPR011324">
    <property type="entry name" value="Cytotoxic_necrot_fac-like_cat"/>
</dbReference>
<name>A0A4R1KA80_9BACT</name>
<keyword evidence="3" id="KW-0808">Transferase</keyword>
<comment type="similarity">
    <text evidence="2">Belongs to the purine nucleoside phosphorylase YfiH/LACC1 family.</text>
</comment>
<proteinExistence type="inferred from homology"/>
<dbReference type="GO" id="GO:0017061">
    <property type="term" value="F:S-methyl-5-thioadenosine phosphorylase activity"/>
    <property type="evidence" value="ECO:0007669"/>
    <property type="project" value="UniProtKB-EC"/>
</dbReference>
<keyword evidence="11" id="KW-1185">Reference proteome</keyword>
<evidence type="ECO:0000256" key="4">
    <source>
        <dbReference type="ARBA" id="ARBA00022723"/>
    </source>
</evidence>
<comment type="catalytic activity">
    <reaction evidence="9">
        <text>S-methyl-5'-thioadenosine + phosphate = 5-(methylsulfanyl)-alpha-D-ribose 1-phosphate + adenine</text>
        <dbReference type="Rhea" id="RHEA:11852"/>
        <dbReference type="ChEBI" id="CHEBI:16708"/>
        <dbReference type="ChEBI" id="CHEBI:17509"/>
        <dbReference type="ChEBI" id="CHEBI:43474"/>
        <dbReference type="ChEBI" id="CHEBI:58533"/>
        <dbReference type="EC" id="2.4.2.28"/>
    </reaction>
    <physiologicalReaction direction="left-to-right" evidence="9">
        <dbReference type="Rhea" id="RHEA:11853"/>
    </physiologicalReaction>
</comment>
<dbReference type="EMBL" id="SMGG01000004">
    <property type="protein sequence ID" value="TCK60803.1"/>
    <property type="molecule type" value="Genomic_DNA"/>
</dbReference>
<dbReference type="InterPro" id="IPR038371">
    <property type="entry name" value="Cu_polyphenol_OxRdtase_sf"/>
</dbReference>
<organism evidence="10 11">
    <name type="scientific">Seleniivibrio woodruffii</name>
    <dbReference type="NCBI Taxonomy" id="1078050"/>
    <lineage>
        <taxon>Bacteria</taxon>
        <taxon>Pseudomonadati</taxon>
        <taxon>Deferribacterota</taxon>
        <taxon>Deferribacteres</taxon>
        <taxon>Deferribacterales</taxon>
        <taxon>Geovibrionaceae</taxon>
        <taxon>Seleniivibrio</taxon>
    </lineage>
</organism>
<evidence type="ECO:0000313" key="11">
    <source>
        <dbReference type="Proteomes" id="UP000294614"/>
    </source>
</evidence>
<evidence type="ECO:0008006" key="12">
    <source>
        <dbReference type="Google" id="ProtNLM"/>
    </source>
</evidence>
<dbReference type="AlphaFoldDB" id="A0A4R1KA80"/>
<comment type="catalytic activity">
    <reaction evidence="7">
        <text>adenosine + H2O + H(+) = inosine + NH4(+)</text>
        <dbReference type="Rhea" id="RHEA:24408"/>
        <dbReference type="ChEBI" id="CHEBI:15377"/>
        <dbReference type="ChEBI" id="CHEBI:15378"/>
        <dbReference type="ChEBI" id="CHEBI:16335"/>
        <dbReference type="ChEBI" id="CHEBI:17596"/>
        <dbReference type="ChEBI" id="CHEBI:28938"/>
        <dbReference type="EC" id="3.5.4.4"/>
    </reaction>
    <physiologicalReaction direction="left-to-right" evidence="7">
        <dbReference type="Rhea" id="RHEA:24409"/>
    </physiologicalReaction>
</comment>
<dbReference type="Pfam" id="PF02578">
    <property type="entry name" value="Cu-oxidase_4"/>
    <property type="match status" value="1"/>
</dbReference>
<keyword evidence="4" id="KW-0479">Metal-binding</keyword>
<reference evidence="10 11" key="1">
    <citation type="submission" date="2019-03" db="EMBL/GenBank/DDBJ databases">
        <title>Genomic Encyclopedia of Type Strains, Phase IV (KMG-IV): sequencing the most valuable type-strain genomes for metagenomic binning, comparative biology and taxonomic classification.</title>
        <authorList>
            <person name="Goeker M."/>
        </authorList>
    </citation>
    <scope>NUCLEOTIDE SEQUENCE [LARGE SCALE GENOMIC DNA]</scope>
    <source>
        <strain evidence="10 11">DSM 24984</strain>
    </source>
</reference>
<evidence type="ECO:0000256" key="9">
    <source>
        <dbReference type="ARBA" id="ARBA00049893"/>
    </source>
</evidence>
<dbReference type="RefSeq" id="WP_132873668.1">
    <property type="nucleotide sequence ID" value="NZ_SMGG01000004.1"/>
</dbReference>
<dbReference type="GO" id="GO:0005507">
    <property type="term" value="F:copper ion binding"/>
    <property type="evidence" value="ECO:0007669"/>
    <property type="project" value="TreeGrafter"/>
</dbReference>
<protein>
    <recommendedName>
        <fullName evidence="12">Purine nucleoside phosphorylase</fullName>
    </recommendedName>
</protein>
<evidence type="ECO:0000256" key="2">
    <source>
        <dbReference type="ARBA" id="ARBA00007353"/>
    </source>
</evidence>
<dbReference type="SUPFAM" id="SSF64438">
    <property type="entry name" value="CNF1/YfiH-like putative cysteine hydrolases"/>
    <property type="match status" value="1"/>
</dbReference>
<dbReference type="GO" id="GO:0016787">
    <property type="term" value="F:hydrolase activity"/>
    <property type="evidence" value="ECO:0007669"/>
    <property type="project" value="UniProtKB-KW"/>
</dbReference>
<evidence type="ECO:0000313" key="10">
    <source>
        <dbReference type="EMBL" id="TCK60803.1"/>
    </source>
</evidence>
<accession>A0A4R1KA80</accession>
<dbReference type="Proteomes" id="UP000294614">
    <property type="component" value="Unassembled WGS sequence"/>
</dbReference>
<dbReference type="CDD" id="cd16833">
    <property type="entry name" value="YfiH"/>
    <property type="match status" value="1"/>
</dbReference>
<evidence type="ECO:0000256" key="6">
    <source>
        <dbReference type="ARBA" id="ARBA00022833"/>
    </source>
</evidence>
<comment type="catalytic activity">
    <reaction evidence="1">
        <text>inosine + phosphate = alpha-D-ribose 1-phosphate + hypoxanthine</text>
        <dbReference type="Rhea" id="RHEA:27646"/>
        <dbReference type="ChEBI" id="CHEBI:17368"/>
        <dbReference type="ChEBI" id="CHEBI:17596"/>
        <dbReference type="ChEBI" id="CHEBI:43474"/>
        <dbReference type="ChEBI" id="CHEBI:57720"/>
        <dbReference type="EC" id="2.4.2.1"/>
    </reaction>
    <physiologicalReaction direction="left-to-right" evidence="1">
        <dbReference type="Rhea" id="RHEA:27647"/>
    </physiologicalReaction>
</comment>
<gene>
    <name evidence="10" type="ORF">C8D98_1682</name>
</gene>
<evidence type="ECO:0000256" key="5">
    <source>
        <dbReference type="ARBA" id="ARBA00022801"/>
    </source>
</evidence>
<comment type="caution">
    <text evidence="10">The sequence shown here is derived from an EMBL/GenBank/DDBJ whole genome shotgun (WGS) entry which is preliminary data.</text>
</comment>
<sequence length="247" mass="27397">MDNRIIINSYKTLPDTVECFVTTRHGGYSKGEYGSMNLAVSTGEDHRIGMKNIELLKTAFNLKTLVNLNQVHGNRVYEVTSGNYHEVMYSEGDGLFTVEKNVALGVLTADCYNVFMAGRKGIAALHCGHKSVSSDIMSEAIRMFERHGDFPVFAGIGPGISCENYEIGPELADVFGKICHDSIVVKDGRMFLSLRTVIEQNLSKAGIRNIEHIRNCTFADPDLYSHRRDKGVTGRMMGVIVRRGDVL</sequence>
<evidence type="ECO:0000256" key="3">
    <source>
        <dbReference type="ARBA" id="ARBA00022679"/>
    </source>
</evidence>